<dbReference type="Proteomes" id="UP001231518">
    <property type="component" value="Chromosome 21"/>
</dbReference>
<evidence type="ECO:0000313" key="2">
    <source>
        <dbReference type="Proteomes" id="UP001231518"/>
    </source>
</evidence>
<gene>
    <name evidence="1" type="ORF">PYW07_008543</name>
</gene>
<organism evidence="1 2">
    <name type="scientific">Mythimna separata</name>
    <name type="common">Oriental armyworm</name>
    <name type="synonym">Pseudaletia separata</name>
    <dbReference type="NCBI Taxonomy" id="271217"/>
    <lineage>
        <taxon>Eukaryota</taxon>
        <taxon>Metazoa</taxon>
        <taxon>Ecdysozoa</taxon>
        <taxon>Arthropoda</taxon>
        <taxon>Hexapoda</taxon>
        <taxon>Insecta</taxon>
        <taxon>Pterygota</taxon>
        <taxon>Neoptera</taxon>
        <taxon>Endopterygota</taxon>
        <taxon>Lepidoptera</taxon>
        <taxon>Glossata</taxon>
        <taxon>Ditrysia</taxon>
        <taxon>Noctuoidea</taxon>
        <taxon>Noctuidae</taxon>
        <taxon>Noctuinae</taxon>
        <taxon>Hadenini</taxon>
        <taxon>Mythimna</taxon>
    </lineage>
</organism>
<protein>
    <submittedName>
        <fullName evidence="1">Uncharacterized protein</fullName>
    </submittedName>
</protein>
<keyword evidence="2" id="KW-1185">Reference proteome</keyword>
<accession>A0AAD8DN91</accession>
<sequence length="4549" mass="537479">MPPLTLEGDTLCEKHRHFNKLVAGAIADKHYELCNIRADDSDIDNLLKIDIACKTRNVDYIMEVMKSTDLLYAATAIKKSTWLITEQQYAHIINPEYLHTQLLPSMNPKSFNKLMLHIRLNLKDETRVETFYEYLKDTDIAYKWLQNCSIPFIENVIKNERLIPLSLFKQNSPTERIGMLSVLIKCARKNPQHIKTLLQFTKDRHVNEPHKFKHQFVNNLLSQISTHELDVKTWNILDQLFYSMEVYSESEKNVQLCLQSIVLYKVLHDEPVPEIVERKMEIDKFERNQQILNEEQNDKIFTYLLNSLLTKIQSSSIANKSDFNANSQHVINILNLLKDWKKDISCFPFVLEMIQNLVNAKQQNSWKIDSDIYNMKKSWRKHMFEESLSLSLCEDTCLNALKHKPQLLARHDKEIDALRADDAVSLRRLLARLRVYWPHSLAQHWTQAYLLNLNKPTGQKAPIRMSPLTLEGDTLGQKRRHFNKLVEDAIADKHYELCNIRADHSDVDNLLKIDIACKTRNVDYIMEVMKSIDMLYAATAIKKTTWLITEQQYAHIINPEYLHTQLLPSMNPKSFNKLMLHIRLNLKDETRVETFYEYLKETDSAYKWLQNCSIPFIENVIKNERLIPLSLFKRLCKRSAHFVTYHKRVVEHDSVEMKRGLLFLLKSHTEEYLNFLDEYDYIHDMNSIGKKRSETLMKTCSRRIFDKFEKFAYVVDPSVAAKYLKKEDIKPFLFKEIKNLSFYFTQFENLKHFVKNMPELEKQQFIKQTFIDRTDLTFLHSEEYQDFYEIDRQTHHWYEYVPFDVAFPELKKRILAENSPTERIGTLSVLIKCARNNPQHIKTLLQFTKDRHVNEPHKFKHQFVNNLLSQISTHELDVETWNILDQLFYSMEVYSESEKNVQLCLQSIVLYKVLHDEPVPEIVERKMEIDKFKRNQQILNEEQNDKIFTYLLNSLLTKIRSSNIANKSDFDDNLQHLTNVLNLLKDWKKDISCFPFVLEKIQELVNIKLQNSWEINSDIYNIKKSWRKHMFEESLSLSLCEETCLNALKHKPQLLARHDKEIDALRADDAVSLRRLLARLRVYWPHSLAQHWTQAYLLNLNKPTGQKAVIRGLFALLPQDQPIRMSPLTLEGDTLGEKRRHFNKLVEDAIADKHYELCNIRADHSDVDNLLKIDIACKTRNVDYIMEVMKSTDMLYAATAIKKSTWLITEQQYAHIINPEYLHTQLLPSMNPKSFNKLMLHIRLNLKDETRVETFYEYLKETDSAYKWLQNCSIPFIENVIKNERLIPLSLFKRLCKRSAHFVTYHKRVVEHDSVEMKRSLLFLLKSHTEVYLNLLDEYDCLDMNSVGKKRSEILMKTCSSRIFKEFEKYADILDPSVVAKYLKKEEIKPFLFKQIKNQRHYFTEFEKLKHFVKNMPELEKLEFIKQTFIDRTDLTFLHSEDEQDFCKIDQQFYHWYEYVPFDVAFPKLKKRILAENSPTERIGMLSVLIKCARNNPQHIKTLLQFTKDRHVNEPHKFKHQFVNNLLSQISTHELDVETWNILDQLFYSMEVYSESEKNVQLCLQSIVLYKVLHDEPVPEIVERKMEIDKFERNQQILNEEQNDKIFTYLLNSLLTKIRSSNVANQSDFDDNLLHLTNVLNLLKDWKKDISCFPFVLEKIQELVNIKLQNSWEINSDIYNIKKSWRKHMFEESLSLSLCEETCLNALKHKPQLLARHDKEIDALRADDAVSLRRLLARLRVYWPHSLAQHWTQAYLLNLNKPTGQKAVIRGLFALLPQDQIIDLAKKHAPDNFKINWGEIDQTNLIRMPPLTLEGDTLGEKRRHFNKLVARAIADKHYELCNIRADDSDVDNLLKIDIACKTRNVDFIMEVMKSTDMLYAATAIKKSTWLITEQQYAHIINPETDLTFLRSEDEEDFHEIDQQFYHWYEYVPFDVAFPELKKLILAENKPTERIGMLSVLIKCVRKNPQHIKTLLQFAKDRHVNEPHKVKHQFVNNLLSQISTHELDVETWNILDQLFYSMEVYSESEKNVQLCVQSIVLYKVLHDEPVPEIVERKMEIDKFERNLQILNEEQNDKIFTYLLNSLLTKIRSSNVANKSDFDDNLQHLTNVLNLLKDWKKDISCFPFVLEKIQELVNIKLQNSWEINSDIYNIKKSWRKHMFEESLSLSLCEETCLNALKHKPQLLARHDKEIDALRADDAVSLRRLLARLRVYWPHSLAQHWTQAYLLNLNKPTGQKAVIRGLFALLPQDQIIDLAKKHTPDNFKINWGEIDQTNNSWEINSDIYNIKKSWRKHMFEESLSLSLCEETCLNALKHKPQLLARHDKEIDALRADDAVSLRRLLARLRVYWPHSLAQHWTHAYLLNLNKPTGQKLIRMPPLTLEGDTLGEKRRHFNKLVARAIADKHYELCNIRADDSDVDNLLKIDIACKTRNVDYIMEVMKSTDMLYAATAIKKSTWLITEQQYAHIINPETDLTFLRSEDEQDFYKIDQQFYHWYEYVPFDVAFPELKKLILAENKPTERIGMLSVLIKCARKNPQHIKTLLQFTKDRHVNEPHKFKHQFVNNLLSQISTHELDVETWNILDQLFYSMEVYSESEKNVQLCLQSIVLYKVLHDEPVPEILERKMEIDKFERNQLILNEEQNDKIFTYLLNSLLTKIRSSNIANKSDFDDNLQHLTNVLNFLKDWKKDISCFPFVLEKIQELVNIKLQNSWEINSDIYDIKKSWRKHMFEESLSLSLCEETCLNALKHKPQLLARHDKEIDALRADDAVSLRRLLARLRVYWPHSLAQHWTQAYLLNLNKPTGQKAVIRGLFALLPQDQIIDLAKKHTPDNFKINWGEIDQTKLIRMPPLTLEGDTLGEKRRHFNKLVARAIADKHYELCNIRADDSDVDNLLKIDIACKTRNVDYIMEVMKSTDMLYAATAIKKSTWLITEQQYTHIINPETDLTFLRSEDEEDFHKIDKQFYHWYEYVPFDVAFPELKKRILAENKPTERIGMLSVLIKCARKNPQHIKTLLQFTKDRHVNEPHKFKHQFVNNLLSQISTHELDVETWNILDQLFYSMEVYSESEKNVQLCVQSIVLYKVLHDEPVPEILERKMEIDKFERNQLILNEEQNDKIFTYLLNSLLTKIRSSNIANKSDFDDNLQHLTNVLNFLKDWKKDISCFPFVLEKIQELVNIKLQNSWEINSDIYDIKKSWRKHMFEESLSLSLCEETCLNALKHKPQLLARHDKEIDALRADDAVSLRRLLARLRVYWPHSLAQHWTQAYLLNLNKPTGQKAVIRGLFALLPQDQIIDLAKKHTPDNFKINWGEIDQTKNSWEINSDIYNIKKSWRKHMFEESLSLSLCKESCLNALKHKPQLLARHDKEIDALRADDAVSLRRLLARLRVYWPHSLAQHWTHAYLINLNKPTGQKLIRMPPLTLEGDTLGEKRRHFNKLVARAIADKHYELCNIRADDSDVDNLLKIDIACKTRNVDYIMEVMKSTDMLYAATAIKKSTWLITEQQYTHIINPETDLTFLRSEDEEDFHKIDQQFYHWYEYVPFDVAFPELKKRILAENKPTERIGMLSVLIKCARKNPQHIKTLLQFAKDRHVNEPHKFKHQFVNNLLSQISTHELDVETWNILDQLFYSMEVYSESEKNVQLCLQSIVLYKVLHDEPVPEILERKMEIDKFERNQLILNEEQNDKIFTYLLNSLLTKIRSSNIANKSDFDDNLQHLTNVLNFLKDWKKDISCFPFVLEKIQELVNIKLQNSWEINSDIYDIKKSWRKHMFEESLSLSLCEETCLNALKHKPQLLARHDKEIDALRADDAVSLRRLLARLRVYWPHSLAQHWTQAYLLNLNKPTGQKAVIRGLFALLPQDQIIDLAKKHTPDNFKINWGEIDQTKNSWEINSDIYNIKKLWRKHMFEESLSLSLCEETCLNALKHKPQLLARHDKEIDALRADDAVSLRRLLARLRVYWPHSLAQQWTQAYLLNLNKPTGQKALIRMPPLTLEGDTLGEKRRHFNKLVARAIADKHYELCNIRADDSDVDNLLKIDIACKTRNVDYIMEVMKSTDMLYSATAIKKSTWLITEQQYAHIINPEYLHTQLLPSMNPKSFNKLMLHIRLNLKDETRVETFYEYLKETDSAYKWLQNCSIPFIENVIKNERLIPLSLFKQNKPTERIGMLSVLIKCARKNPQHIKTLLQFTKDRHVNEPHKFKHQFVNNLLSQISTHELDVETWNILDQLFYSMEVYSESEKNVQLCVQSIVLYKVLHDEPVPEIVERKMEIDKFERNQLILNEEQNDKIFTYLLNSLLTKIRSSNIANKSDFDDNLQHLTNVLNLLKDWKKDISCFPFVLEKIQELVNIKLQNSWEINSDIYDIKKSWRKHMFEESLSLSLCEETCLNALKHKPQLLARHDKEIDALRADDAVSLRRLLARLRVYWPHSLAQQWTQAYLLNLNKPTGQKAVIRGLFALLPQNQIIDLTKKHASNNFKINWCETDQTQIGIQKNKKYNGKEFTITRQLCIAKCFDTPDSLKRIRKEMRKFESHPSQEVQMHYFNDFDVISPDEIEE</sequence>
<dbReference type="EMBL" id="JARGEI010000022">
    <property type="protein sequence ID" value="KAJ8711301.1"/>
    <property type="molecule type" value="Genomic_DNA"/>
</dbReference>
<evidence type="ECO:0000313" key="1">
    <source>
        <dbReference type="EMBL" id="KAJ8711301.1"/>
    </source>
</evidence>
<name>A0AAD8DN91_MYTSE</name>
<reference evidence="1" key="1">
    <citation type="submission" date="2023-03" db="EMBL/GenBank/DDBJ databases">
        <title>Chromosome-level genomes of two armyworms, Mythimna separata and Mythimna loreyi, provide insights into the biosynthesis and reception of sex pheromones.</title>
        <authorList>
            <person name="Zhao H."/>
        </authorList>
    </citation>
    <scope>NUCLEOTIDE SEQUENCE</scope>
    <source>
        <strain evidence="1">BeijingLab</strain>
        <tissue evidence="1">Pupa</tissue>
    </source>
</reference>
<proteinExistence type="predicted"/>
<comment type="caution">
    <text evidence="1">The sequence shown here is derived from an EMBL/GenBank/DDBJ whole genome shotgun (WGS) entry which is preliminary data.</text>
</comment>